<keyword evidence="6" id="KW-0690">Ribosome biogenesis</keyword>
<dbReference type="GO" id="GO:0000027">
    <property type="term" value="P:ribosomal large subunit assembly"/>
    <property type="evidence" value="ECO:0007669"/>
    <property type="project" value="InterPro"/>
</dbReference>
<evidence type="ECO:0000256" key="6">
    <source>
        <dbReference type="RuleBase" id="RU364039"/>
    </source>
</evidence>
<comment type="subcellular location">
    <subcellularLocation>
        <location evidence="6">Cytoplasm</location>
    </subcellularLocation>
    <subcellularLocation>
        <location evidence="6">Nucleus</location>
        <location evidence="6">Nucleolus</location>
    </subcellularLocation>
</comment>
<dbReference type="InterPro" id="IPR001790">
    <property type="entry name" value="Ribosomal_uL10"/>
</dbReference>
<dbReference type="SUPFAM" id="SSF160369">
    <property type="entry name" value="Ribosomal protein L10-like"/>
    <property type="match status" value="1"/>
</dbReference>
<gene>
    <name evidence="8" type="primary">MRT4</name>
    <name evidence="8" type="ORF">LTR05_004789</name>
</gene>
<name>A0AAN7SZQ9_9EURO</name>
<keyword evidence="9" id="KW-1185">Reference proteome</keyword>
<protein>
    <recommendedName>
        <fullName evidence="6">Ribosome assembly factor mrt4</fullName>
    </recommendedName>
</protein>
<dbReference type="GO" id="GO:0003723">
    <property type="term" value="F:RNA binding"/>
    <property type="evidence" value="ECO:0007669"/>
    <property type="project" value="TreeGrafter"/>
</dbReference>
<accession>A0AAN7SZQ9</accession>
<dbReference type="CDD" id="cd05796">
    <property type="entry name" value="Ribosomal_P0_like"/>
    <property type="match status" value="1"/>
</dbReference>
<evidence type="ECO:0000259" key="7">
    <source>
        <dbReference type="Pfam" id="PF17777"/>
    </source>
</evidence>
<comment type="function">
    <text evidence="1 6">Component of the ribosome assembly machinery. Nuclear paralog of the ribosomal protein P0, it binds pre-60S subunits at an early stage of assembly in the nucleolus, and is replaced by P0 in cytoplasmic pre-60S subunits and mature 80S ribosomes.</text>
</comment>
<dbReference type="InterPro" id="IPR040637">
    <property type="entry name" value="Ribosomal_uL10-like_insert"/>
</dbReference>
<reference evidence="8 9" key="1">
    <citation type="submission" date="2023-08" db="EMBL/GenBank/DDBJ databases">
        <title>Black Yeasts Isolated from many extreme environments.</title>
        <authorList>
            <person name="Coleine C."/>
            <person name="Stajich J.E."/>
            <person name="Selbmann L."/>
        </authorList>
    </citation>
    <scope>NUCLEOTIDE SEQUENCE [LARGE SCALE GENOMIC DNA]</scope>
    <source>
        <strain evidence="8 9">CCFEE 5910</strain>
    </source>
</reference>
<dbReference type="GO" id="GO:0005737">
    <property type="term" value="C:cytoplasm"/>
    <property type="evidence" value="ECO:0007669"/>
    <property type="project" value="UniProtKB-SubCell"/>
</dbReference>
<dbReference type="FunFam" id="3.90.105.20:FF:000003">
    <property type="entry name" value="Ribosome assembly factor mrt4"/>
    <property type="match status" value="1"/>
</dbReference>
<dbReference type="GO" id="GO:0006364">
    <property type="term" value="P:rRNA processing"/>
    <property type="evidence" value="ECO:0007669"/>
    <property type="project" value="TreeGrafter"/>
</dbReference>
<dbReference type="Pfam" id="PF00466">
    <property type="entry name" value="Ribosomal_L10"/>
    <property type="match status" value="1"/>
</dbReference>
<keyword evidence="4 6" id="KW-0963">Cytoplasm</keyword>
<dbReference type="Pfam" id="PF17777">
    <property type="entry name" value="RL10P_insert"/>
    <property type="match status" value="1"/>
</dbReference>
<keyword evidence="5 6" id="KW-0539">Nucleus</keyword>
<evidence type="ECO:0000256" key="4">
    <source>
        <dbReference type="ARBA" id="ARBA00022490"/>
    </source>
</evidence>
<organism evidence="8 9">
    <name type="scientific">Lithohypha guttulata</name>
    <dbReference type="NCBI Taxonomy" id="1690604"/>
    <lineage>
        <taxon>Eukaryota</taxon>
        <taxon>Fungi</taxon>
        <taxon>Dikarya</taxon>
        <taxon>Ascomycota</taxon>
        <taxon>Pezizomycotina</taxon>
        <taxon>Eurotiomycetes</taxon>
        <taxon>Chaetothyriomycetidae</taxon>
        <taxon>Chaetothyriales</taxon>
        <taxon>Trichomeriaceae</taxon>
        <taxon>Lithohypha</taxon>
    </lineage>
</organism>
<dbReference type="InterPro" id="IPR043141">
    <property type="entry name" value="Ribosomal_uL10-like_sf"/>
</dbReference>
<dbReference type="Gene3D" id="3.90.105.20">
    <property type="match status" value="1"/>
</dbReference>
<feature type="domain" description="Large ribosomal subunit protein uL10-like insertion" evidence="7">
    <location>
        <begin position="125"/>
        <end position="216"/>
    </location>
</feature>
<dbReference type="InterPro" id="IPR043164">
    <property type="entry name" value="Ribosomal_uL10-like_insert_sf"/>
</dbReference>
<dbReference type="GO" id="GO:0005730">
    <property type="term" value="C:nucleolus"/>
    <property type="evidence" value="ECO:0007669"/>
    <property type="project" value="UniProtKB-SubCell"/>
</dbReference>
<evidence type="ECO:0000256" key="5">
    <source>
        <dbReference type="ARBA" id="ARBA00023242"/>
    </source>
</evidence>
<comment type="caution">
    <text evidence="8">The sequence shown here is derived from an EMBL/GenBank/DDBJ whole genome shotgun (WGS) entry which is preliminary data.</text>
</comment>
<evidence type="ECO:0000256" key="3">
    <source>
        <dbReference type="ARBA" id="ARBA00011117"/>
    </source>
</evidence>
<evidence type="ECO:0000313" key="9">
    <source>
        <dbReference type="Proteomes" id="UP001309876"/>
    </source>
</evidence>
<dbReference type="EMBL" id="JAVRRJ010000004">
    <property type="protein sequence ID" value="KAK5085504.1"/>
    <property type="molecule type" value="Genomic_DNA"/>
</dbReference>
<dbReference type="FunFam" id="3.30.70.1730:FF:000005">
    <property type="entry name" value="Ribosome assembly factor mrt4"/>
    <property type="match status" value="1"/>
</dbReference>
<comment type="similarity">
    <text evidence="2 6">Belongs to the universal ribosomal protein uL10 family.</text>
</comment>
<dbReference type="GO" id="GO:0000956">
    <property type="term" value="P:nuclear-transcribed mRNA catabolic process"/>
    <property type="evidence" value="ECO:0007669"/>
    <property type="project" value="TreeGrafter"/>
</dbReference>
<evidence type="ECO:0000256" key="1">
    <source>
        <dbReference type="ARBA" id="ARBA00004046"/>
    </source>
</evidence>
<proteinExistence type="inferred from homology"/>
<dbReference type="AlphaFoldDB" id="A0AAN7SZQ9"/>
<dbReference type="Gene3D" id="3.30.70.1730">
    <property type="match status" value="1"/>
</dbReference>
<dbReference type="InterPro" id="IPR033867">
    <property type="entry name" value="Mrt4"/>
</dbReference>
<dbReference type="InterPro" id="IPR051742">
    <property type="entry name" value="Ribosome_Assembly_uL10"/>
</dbReference>
<dbReference type="PANTHER" id="PTHR45841">
    <property type="entry name" value="MRNA TURNOVER PROTEIN 4 MRTO4"/>
    <property type="match status" value="1"/>
</dbReference>
<dbReference type="Proteomes" id="UP001309876">
    <property type="component" value="Unassembled WGS sequence"/>
</dbReference>
<dbReference type="PANTHER" id="PTHR45841:SF1">
    <property type="entry name" value="MRNA TURNOVER PROTEIN 4 HOMOLOG"/>
    <property type="match status" value="1"/>
</dbReference>
<dbReference type="GO" id="GO:0030687">
    <property type="term" value="C:preribosome, large subunit precursor"/>
    <property type="evidence" value="ECO:0007669"/>
    <property type="project" value="TreeGrafter"/>
</dbReference>
<evidence type="ECO:0000313" key="8">
    <source>
        <dbReference type="EMBL" id="KAK5085504.1"/>
    </source>
</evidence>
<sequence>MPSSKRNRVVTTSKTKKNHKELVKRLHTNIQEAAEKYSYIWVFGVENVRNNFIKQVRVDFADSRIFMGKTKVMQVALGRNKESECVPGASGLVSHMKGEVGLLFTDRQPQEVQDYFETYSELDYARSGAVAAQGFRIPPGELHTAYGVEGGEEDPLPMSIEPTLRRLGVPTKIVKGKVTLEDRPEDSMDTEEGYEICKEGDILNSTQTSILKIFGVRMSEFKMGLSAVYDKEKESVTVVAPQEAQLP</sequence>
<evidence type="ECO:0000256" key="2">
    <source>
        <dbReference type="ARBA" id="ARBA00008889"/>
    </source>
</evidence>
<comment type="subunit">
    <text evidence="3 6">Associates with the pre-60S ribosomal particle.</text>
</comment>